<proteinExistence type="predicted"/>
<dbReference type="RefSeq" id="WP_211084464.1">
    <property type="nucleotide sequence ID" value="NZ_CBCSLC010000015.1"/>
</dbReference>
<evidence type="ECO:0000313" key="2">
    <source>
        <dbReference type="Proteomes" id="UP000810207"/>
    </source>
</evidence>
<comment type="caution">
    <text evidence="1">The sequence shown here is derived from an EMBL/GenBank/DDBJ whole genome shotgun (WGS) entry which is preliminary data.</text>
</comment>
<dbReference type="InterPro" id="IPR010985">
    <property type="entry name" value="Ribbon_hlx_hlx"/>
</dbReference>
<dbReference type="Proteomes" id="UP000810207">
    <property type="component" value="Unassembled WGS sequence"/>
</dbReference>
<protein>
    <recommendedName>
        <fullName evidence="3">Arc-like DNA binding domain-containing protein</fullName>
    </recommendedName>
</protein>
<accession>A0ABS4RZ20</accession>
<gene>
    <name evidence="1" type="ORF">J2Z28_004803</name>
</gene>
<name>A0ABS4RZ20_PAEXY</name>
<dbReference type="SUPFAM" id="SSF47598">
    <property type="entry name" value="Ribbon-helix-helix"/>
    <property type="match status" value="1"/>
</dbReference>
<organism evidence="1 2">
    <name type="scientific">Paenibacillus xylanexedens</name>
    <dbReference type="NCBI Taxonomy" id="528191"/>
    <lineage>
        <taxon>Bacteria</taxon>
        <taxon>Bacillati</taxon>
        <taxon>Bacillota</taxon>
        <taxon>Bacilli</taxon>
        <taxon>Bacillales</taxon>
        <taxon>Paenibacillaceae</taxon>
        <taxon>Paenibacillus</taxon>
    </lineage>
</organism>
<evidence type="ECO:0008006" key="3">
    <source>
        <dbReference type="Google" id="ProtNLM"/>
    </source>
</evidence>
<dbReference type="InterPro" id="IPR013321">
    <property type="entry name" value="Arc_rbn_hlx_hlx"/>
</dbReference>
<evidence type="ECO:0000313" key="1">
    <source>
        <dbReference type="EMBL" id="MBP2248133.1"/>
    </source>
</evidence>
<dbReference type="EMBL" id="JAGIKV010000021">
    <property type="protein sequence ID" value="MBP2248133.1"/>
    <property type="molecule type" value="Genomic_DNA"/>
</dbReference>
<sequence>MATDKRVFTLRLREKNFEKIKVIADKNKRSIAMQIEYLIEQHIEEFEKEQGVIYPDKHNYV</sequence>
<reference evidence="1 2" key="1">
    <citation type="submission" date="2021-03" db="EMBL/GenBank/DDBJ databases">
        <title>Genomic Encyclopedia of Type Strains, Phase IV (KMG-IV): sequencing the most valuable type-strain genomes for metagenomic binning, comparative biology and taxonomic classification.</title>
        <authorList>
            <person name="Goeker M."/>
        </authorList>
    </citation>
    <scope>NUCLEOTIDE SEQUENCE [LARGE SCALE GENOMIC DNA]</scope>
    <source>
        <strain evidence="1 2">DSM 21292</strain>
    </source>
</reference>
<dbReference type="Gene3D" id="1.10.1220.10">
    <property type="entry name" value="Met repressor-like"/>
    <property type="match status" value="1"/>
</dbReference>
<keyword evidence="2" id="KW-1185">Reference proteome</keyword>